<sequence length="180" mass="20169">MSTPRAFITALAPQLAGLSWAIGGSTLLQQLGLVDEPRDLDLITTAEDFAAVKALLLQHASDITPPPHPLYATRHFARLQSADGLEIDLIAGLAIRLDKGQFRWPFDAAACWQADGLNWCMAEDWALLYRLMGYSEQTEALDEWLDEHGVTHPQRIAANLFAGYPEKYLKPAPDWWPWEE</sequence>
<dbReference type="RefSeq" id="WP_120812620.1">
    <property type="nucleotide sequence ID" value="NZ_RBID01000020.1"/>
</dbReference>
<dbReference type="AlphaFoldDB" id="A0A495AVY9"/>
<evidence type="ECO:0000313" key="2">
    <source>
        <dbReference type="Proteomes" id="UP000279384"/>
    </source>
</evidence>
<dbReference type="SUPFAM" id="SSF81301">
    <property type="entry name" value="Nucleotidyltransferase"/>
    <property type="match status" value="1"/>
</dbReference>
<name>A0A495AVY9_VOGIN</name>
<gene>
    <name evidence="1" type="ORF">C8E02_3350</name>
</gene>
<evidence type="ECO:0000313" key="1">
    <source>
        <dbReference type="EMBL" id="RKQ52881.1"/>
    </source>
</evidence>
<accession>A0A495AVY9</accession>
<organism evidence="1 2">
    <name type="scientific">Vogesella indigofera</name>
    <name type="common">Pseudomonas indigofera</name>
    <dbReference type="NCBI Taxonomy" id="45465"/>
    <lineage>
        <taxon>Bacteria</taxon>
        <taxon>Pseudomonadati</taxon>
        <taxon>Pseudomonadota</taxon>
        <taxon>Betaproteobacteria</taxon>
        <taxon>Neisseriales</taxon>
        <taxon>Chromobacteriaceae</taxon>
        <taxon>Vogesella</taxon>
    </lineage>
</organism>
<dbReference type="Gene3D" id="3.30.460.40">
    <property type="match status" value="1"/>
</dbReference>
<evidence type="ECO:0008006" key="3">
    <source>
        <dbReference type="Google" id="ProtNLM"/>
    </source>
</evidence>
<dbReference type="Proteomes" id="UP000279384">
    <property type="component" value="Unassembled WGS sequence"/>
</dbReference>
<protein>
    <recommendedName>
        <fullName evidence="3">Nucleotidyltransferase DUF2204</fullName>
    </recommendedName>
</protein>
<reference evidence="1 2" key="1">
    <citation type="submission" date="2018-10" db="EMBL/GenBank/DDBJ databases">
        <title>Genomic Encyclopedia of Type Strains, Phase IV (KMG-IV): sequencing the most valuable type-strain genomes for metagenomic binning, comparative biology and taxonomic classification.</title>
        <authorList>
            <person name="Goeker M."/>
        </authorList>
    </citation>
    <scope>NUCLEOTIDE SEQUENCE [LARGE SCALE GENOMIC DNA]</scope>
    <source>
        <strain evidence="1 2">DSM 3303</strain>
    </source>
</reference>
<proteinExistence type="predicted"/>
<dbReference type="InterPro" id="IPR043519">
    <property type="entry name" value="NT_sf"/>
</dbReference>
<comment type="caution">
    <text evidence="1">The sequence shown here is derived from an EMBL/GenBank/DDBJ whole genome shotgun (WGS) entry which is preliminary data.</text>
</comment>
<dbReference type="EMBL" id="RBID01000020">
    <property type="protein sequence ID" value="RKQ52881.1"/>
    <property type="molecule type" value="Genomic_DNA"/>
</dbReference>